<dbReference type="GO" id="GO:0046872">
    <property type="term" value="F:metal ion binding"/>
    <property type="evidence" value="ECO:0007669"/>
    <property type="project" value="UniProtKB-KW"/>
</dbReference>
<dbReference type="CDD" id="cd02612">
    <property type="entry name" value="HAD_PGPPase"/>
    <property type="match status" value="1"/>
</dbReference>
<dbReference type="InterPro" id="IPR050582">
    <property type="entry name" value="HAD-like_SerB"/>
</dbReference>
<dbReference type="InterPro" id="IPR023214">
    <property type="entry name" value="HAD_sf"/>
</dbReference>
<dbReference type="NCBIfam" id="TIGR01490">
    <property type="entry name" value="HAD-SF-IB-hyp1"/>
    <property type="match status" value="1"/>
</dbReference>
<keyword evidence="1" id="KW-0479">Metal-binding</keyword>
<dbReference type="SUPFAM" id="SSF56784">
    <property type="entry name" value="HAD-like"/>
    <property type="match status" value="1"/>
</dbReference>
<dbReference type="Gene3D" id="1.20.1440.100">
    <property type="entry name" value="SG protein - dephosphorylation function"/>
    <property type="match status" value="1"/>
</dbReference>
<gene>
    <name evidence="4" type="ORF">I7X43_08220</name>
</gene>
<dbReference type="InterPro" id="IPR006385">
    <property type="entry name" value="HAD_hydro_SerB1"/>
</dbReference>
<dbReference type="GO" id="GO:0016787">
    <property type="term" value="F:hydrolase activity"/>
    <property type="evidence" value="ECO:0007669"/>
    <property type="project" value="UniProtKB-KW"/>
</dbReference>
<evidence type="ECO:0000256" key="2">
    <source>
        <dbReference type="ARBA" id="ARBA00022801"/>
    </source>
</evidence>
<evidence type="ECO:0000313" key="5">
    <source>
        <dbReference type="Proteomes" id="UP000620139"/>
    </source>
</evidence>
<comment type="caution">
    <text evidence="4">The sequence shown here is derived from an EMBL/GenBank/DDBJ whole genome shotgun (WGS) entry which is preliminary data.</text>
</comment>
<reference evidence="4" key="1">
    <citation type="submission" date="2020-12" db="EMBL/GenBank/DDBJ databases">
        <title>The genome sequence of Inhella sp. 4Y17.</title>
        <authorList>
            <person name="Liu Y."/>
        </authorList>
    </citation>
    <scope>NUCLEOTIDE SEQUENCE</scope>
    <source>
        <strain evidence="4">4Y10</strain>
    </source>
</reference>
<evidence type="ECO:0000313" key="4">
    <source>
        <dbReference type="EMBL" id="MBH9552838.1"/>
    </source>
</evidence>
<dbReference type="PANTHER" id="PTHR43344">
    <property type="entry name" value="PHOSPHOSERINE PHOSPHATASE"/>
    <property type="match status" value="1"/>
</dbReference>
<dbReference type="NCBIfam" id="TIGR01488">
    <property type="entry name" value="HAD-SF-IB"/>
    <property type="match status" value="1"/>
</dbReference>
<dbReference type="AlphaFoldDB" id="A0A931IYA8"/>
<protein>
    <submittedName>
        <fullName evidence="4">HAD family hydrolase</fullName>
    </submittedName>
</protein>
<dbReference type="EMBL" id="JAEDAL010000003">
    <property type="protein sequence ID" value="MBH9552838.1"/>
    <property type="molecule type" value="Genomic_DNA"/>
</dbReference>
<organism evidence="4 5">
    <name type="scientific">Inhella gelatinilytica</name>
    <dbReference type="NCBI Taxonomy" id="2795030"/>
    <lineage>
        <taxon>Bacteria</taxon>
        <taxon>Pseudomonadati</taxon>
        <taxon>Pseudomonadota</taxon>
        <taxon>Betaproteobacteria</taxon>
        <taxon>Burkholderiales</taxon>
        <taxon>Sphaerotilaceae</taxon>
        <taxon>Inhella</taxon>
    </lineage>
</organism>
<keyword evidence="3" id="KW-0460">Magnesium</keyword>
<dbReference type="InterPro" id="IPR036412">
    <property type="entry name" value="HAD-like_sf"/>
</dbReference>
<accession>A0A931IYA8</accession>
<evidence type="ECO:0000256" key="1">
    <source>
        <dbReference type="ARBA" id="ARBA00022723"/>
    </source>
</evidence>
<name>A0A931IYA8_9BURK</name>
<dbReference type="Proteomes" id="UP000620139">
    <property type="component" value="Unassembled WGS sequence"/>
</dbReference>
<dbReference type="RefSeq" id="WP_198100457.1">
    <property type="nucleotide sequence ID" value="NZ_JAEDAL010000003.1"/>
</dbReference>
<evidence type="ECO:0000256" key="3">
    <source>
        <dbReference type="ARBA" id="ARBA00022842"/>
    </source>
</evidence>
<keyword evidence="5" id="KW-1185">Reference proteome</keyword>
<proteinExistence type="predicted"/>
<dbReference type="Pfam" id="PF12710">
    <property type="entry name" value="HAD"/>
    <property type="match status" value="1"/>
</dbReference>
<sequence length="222" mass="24705">MNLTLFDLDGTLLPMDSDHAFGEFLAQQGWVEGAAWRARNDQFYQDYCENRLDLNAYIEFTTGGWRHRPLLEVMALRERFMAQVLLPAIRDNARALVQRHQAAGDCVAIVTATNVFVTEPIARAFGVPHLIGVELERDSQGGYTGAVAGVPSFQAGKITRVHQWLESLGHRWDDFECSTCYSDTTNDLPLLEAVTHPVATNPSAALEAVALERGWSILKLFA</sequence>
<dbReference type="Gene3D" id="3.40.50.1000">
    <property type="entry name" value="HAD superfamily/HAD-like"/>
    <property type="match status" value="1"/>
</dbReference>
<keyword evidence="2 4" id="KW-0378">Hydrolase</keyword>
<dbReference type="PANTHER" id="PTHR43344:SF13">
    <property type="entry name" value="PHOSPHATASE RV3661-RELATED"/>
    <property type="match status" value="1"/>
</dbReference>